<keyword evidence="2" id="KW-1185">Reference proteome</keyword>
<gene>
    <name evidence="1" type="ORF">KIW84_051111</name>
</gene>
<accession>A0A9D4WLU8</accession>
<protein>
    <submittedName>
        <fullName evidence="1">Uncharacterized protein</fullName>
    </submittedName>
</protein>
<name>A0A9D4WLU8_PEA</name>
<proteinExistence type="predicted"/>
<evidence type="ECO:0000313" key="2">
    <source>
        <dbReference type="Proteomes" id="UP001058974"/>
    </source>
</evidence>
<comment type="caution">
    <text evidence="1">The sequence shown here is derived from an EMBL/GenBank/DDBJ whole genome shotgun (WGS) entry which is preliminary data.</text>
</comment>
<dbReference type="Proteomes" id="UP001058974">
    <property type="component" value="Chromosome 5"/>
</dbReference>
<dbReference type="Gramene" id="Psat05G0111100-T1">
    <property type="protein sequence ID" value="KAI5403833.1"/>
    <property type="gene ID" value="KIW84_051111"/>
</dbReference>
<dbReference type="AlphaFoldDB" id="A0A9D4WLU8"/>
<reference evidence="1 2" key="1">
    <citation type="journal article" date="2022" name="Nat. Genet.">
        <title>Improved pea reference genome and pan-genome highlight genomic features and evolutionary characteristics.</title>
        <authorList>
            <person name="Yang T."/>
            <person name="Liu R."/>
            <person name="Luo Y."/>
            <person name="Hu S."/>
            <person name="Wang D."/>
            <person name="Wang C."/>
            <person name="Pandey M.K."/>
            <person name="Ge S."/>
            <person name="Xu Q."/>
            <person name="Li N."/>
            <person name="Li G."/>
            <person name="Huang Y."/>
            <person name="Saxena R.K."/>
            <person name="Ji Y."/>
            <person name="Li M."/>
            <person name="Yan X."/>
            <person name="He Y."/>
            <person name="Liu Y."/>
            <person name="Wang X."/>
            <person name="Xiang C."/>
            <person name="Varshney R.K."/>
            <person name="Ding H."/>
            <person name="Gao S."/>
            <person name="Zong X."/>
        </authorList>
    </citation>
    <scope>NUCLEOTIDE SEQUENCE [LARGE SCALE GENOMIC DNA]</scope>
    <source>
        <strain evidence="1 2">cv. Zhongwan 6</strain>
    </source>
</reference>
<dbReference type="EMBL" id="JAMSHJ010000005">
    <property type="protein sequence ID" value="KAI5403833.1"/>
    <property type="molecule type" value="Genomic_DNA"/>
</dbReference>
<organism evidence="1 2">
    <name type="scientific">Pisum sativum</name>
    <name type="common">Garden pea</name>
    <name type="synonym">Lathyrus oleraceus</name>
    <dbReference type="NCBI Taxonomy" id="3888"/>
    <lineage>
        <taxon>Eukaryota</taxon>
        <taxon>Viridiplantae</taxon>
        <taxon>Streptophyta</taxon>
        <taxon>Embryophyta</taxon>
        <taxon>Tracheophyta</taxon>
        <taxon>Spermatophyta</taxon>
        <taxon>Magnoliopsida</taxon>
        <taxon>eudicotyledons</taxon>
        <taxon>Gunneridae</taxon>
        <taxon>Pentapetalae</taxon>
        <taxon>rosids</taxon>
        <taxon>fabids</taxon>
        <taxon>Fabales</taxon>
        <taxon>Fabaceae</taxon>
        <taxon>Papilionoideae</taxon>
        <taxon>50 kb inversion clade</taxon>
        <taxon>NPAAA clade</taxon>
        <taxon>Hologalegina</taxon>
        <taxon>IRL clade</taxon>
        <taxon>Fabeae</taxon>
        <taxon>Lathyrus</taxon>
    </lineage>
</organism>
<evidence type="ECO:0000313" key="1">
    <source>
        <dbReference type="EMBL" id="KAI5403833.1"/>
    </source>
</evidence>
<sequence length="241" mass="27473">MYVSRIQLQIPHDGIFFSSRLPYKEMCDMLAQLGKDWQPTVKPNPSKMLVVDMNPILKALVYFMHHTLDTNLSGSDLIAERALDLYLLLKLQPVNIGRIIAGDMDEIGESLKKSLRHDIVILLLCQKAGETTADDAGSSIPLREDIPHEVPLATLNVAKEDSRAHFDKTTAQRFRDCFAEEPPTLYYDRYQYPGIETRSIWEDQVINNLSRNRVHFSRHLISSRLTSSRLISSSIILHIVS</sequence>